<dbReference type="EMBL" id="UFQS01000220">
    <property type="protein sequence ID" value="SSX01558.1"/>
    <property type="molecule type" value="Genomic_DNA"/>
</dbReference>
<reference evidence="2" key="1">
    <citation type="submission" date="2018-04" db="EMBL/GenBank/DDBJ databases">
        <authorList>
            <person name="Go L.Y."/>
            <person name="Mitchell J.A."/>
        </authorList>
    </citation>
    <scope>NUCLEOTIDE SEQUENCE</scope>
    <source>
        <tissue evidence="2">Whole organism</tissue>
    </source>
</reference>
<evidence type="ECO:0000313" key="3">
    <source>
        <dbReference type="EMBL" id="SSX21938.1"/>
    </source>
</evidence>
<protein>
    <submittedName>
        <fullName evidence="2">CSON005685 protein</fullName>
    </submittedName>
</protein>
<dbReference type="SUPFAM" id="SSF47473">
    <property type="entry name" value="EF-hand"/>
    <property type="match status" value="3"/>
</dbReference>
<name>A0A336KCV6_CULSO</name>
<dbReference type="InterPro" id="IPR052603">
    <property type="entry name" value="EFCB6"/>
</dbReference>
<dbReference type="InterPro" id="IPR002048">
    <property type="entry name" value="EF_hand_dom"/>
</dbReference>
<feature type="domain" description="EF-hand" evidence="1">
    <location>
        <begin position="317"/>
        <end position="352"/>
    </location>
</feature>
<dbReference type="AlphaFoldDB" id="A0A336KCV6"/>
<reference evidence="3" key="2">
    <citation type="submission" date="2018-07" db="EMBL/GenBank/DDBJ databases">
        <authorList>
            <person name="Quirk P.G."/>
            <person name="Krulwich T.A."/>
        </authorList>
    </citation>
    <scope>NUCLEOTIDE SEQUENCE</scope>
</reference>
<dbReference type="PROSITE" id="PS50222">
    <property type="entry name" value="EF_HAND_2"/>
    <property type="match status" value="2"/>
</dbReference>
<feature type="domain" description="EF-hand" evidence="1">
    <location>
        <begin position="676"/>
        <end position="711"/>
    </location>
</feature>
<dbReference type="InterPro" id="IPR011992">
    <property type="entry name" value="EF-hand-dom_pair"/>
</dbReference>
<dbReference type="PANTHER" id="PTHR20875:SF0">
    <property type="entry name" value="GH12158P"/>
    <property type="match status" value="1"/>
</dbReference>
<evidence type="ECO:0000313" key="2">
    <source>
        <dbReference type="EMBL" id="SSX01558.1"/>
    </source>
</evidence>
<proteinExistence type="predicted"/>
<dbReference type="OMA" id="RIMYKIQ"/>
<sequence length="757" mass="88149">MMGEKFRGSHLKSIWRTCNKIRAALFQVKHNLRDDFVLLDPNKSGLVSGKLFNLNDCNIIFFFILISIESKFLSVFQGKLQKLVGLSEAEIIELTDYFKTRDGRIYYKQFCEVIQDPEKENLHPATKDYVTGLEWEDPLHKNSISSSEHRHLCLILAKIAQSIRLRDIVLRPYFQDYELISNNHGTVTFAHFNRVLHFLDINLSAKDFQLLLKRYMKDSYTINYVAFLEDIEANVRYFDSHRLMDHSQDLIRNFPGKLIDVQLPKLARPEIGNVNIGKVLDRATTLHPVVTSKFSEVNRKRMEVDDILLRIQRHVFENQVRVKEFFEKFDIFRCGFITKSQFIRGLDAIGVSTLRRLYMTSEEIEDLCQLFADPDDPQRIAWRAFMNYVDKVFNVDNLQCEPNTIVEVPPKEVQQLEKPGAIKDDECQSREFWELCQEAVFKINQSVTRKMILIEPLFRDFDRHHLGHVSITQFHQVLSSIGALLTSKEIQSLEKRYSDDLGFNYIVFLRDVEPQGTSLPKYIAYAEKKVQLNSAQKPVKAQPRDIIQIIADIKAQAVRKRVNISQFMTGYDPLKHETITCSEFKRGLQNANIILNDHDLDCVCEVFKTFTMPNHIDYKRFCDVIEEAFTQKGLTHNPLTVPLQHFPSDDGPDNFLNFDERCLVSLTLQKLSKHFDTISNLSELFTDYDKTNCGTITQHQLLRALSTRDLHNLISSRELNVLFKCFAKNRGLRQEFKYKEFLQALKFVANAGIRVPF</sequence>
<organism evidence="2">
    <name type="scientific">Culicoides sonorensis</name>
    <name type="common">Biting midge</name>
    <dbReference type="NCBI Taxonomy" id="179676"/>
    <lineage>
        <taxon>Eukaryota</taxon>
        <taxon>Metazoa</taxon>
        <taxon>Ecdysozoa</taxon>
        <taxon>Arthropoda</taxon>
        <taxon>Hexapoda</taxon>
        <taxon>Insecta</taxon>
        <taxon>Pterygota</taxon>
        <taxon>Neoptera</taxon>
        <taxon>Endopterygota</taxon>
        <taxon>Diptera</taxon>
        <taxon>Nematocera</taxon>
        <taxon>Chironomoidea</taxon>
        <taxon>Ceratopogonidae</taxon>
        <taxon>Ceratopogoninae</taxon>
        <taxon>Culicoides</taxon>
        <taxon>Monoculicoides</taxon>
    </lineage>
</organism>
<dbReference type="PANTHER" id="PTHR20875">
    <property type="entry name" value="EF-HAND CALCIUM-BINDING DOMAIN-CONTAINING PROTEIN 6-RELATED"/>
    <property type="match status" value="1"/>
</dbReference>
<dbReference type="GO" id="GO:0005509">
    <property type="term" value="F:calcium ion binding"/>
    <property type="evidence" value="ECO:0007669"/>
    <property type="project" value="InterPro"/>
</dbReference>
<evidence type="ECO:0000259" key="1">
    <source>
        <dbReference type="PROSITE" id="PS50222"/>
    </source>
</evidence>
<dbReference type="Gene3D" id="1.10.238.10">
    <property type="entry name" value="EF-hand"/>
    <property type="match status" value="4"/>
</dbReference>
<accession>A0A336KCV6</accession>
<dbReference type="EMBL" id="UFQT01000220">
    <property type="protein sequence ID" value="SSX21938.1"/>
    <property type="molecule type" value="Genomic_DNA"/>
</dbReference>
<dbReference type="VEuPathDB" id="VectorBase:CSON005685"/>
<gene>
    <name evidence="2" type="primary">CSON005685</name>
</gene>